<organism evidence="1 2">
    <name type="scientific">Kushneria phosphatilytica</name>
    <dbReference type="NCBI Taxonomy" id="657387"/>
    <lineage>
        <taxon>Bacteria</taxon>
        <taxon>Pseudomonadati</taxon>
        <taxon>Pseudomonadota</taxon>
        <taxon>Gammaproteobacteria</taxon>
        <taxon>Oceanospirillales</taxon>
        <taxon>Halomonadaceae</taxon>
        <taxon>Kushneria</taxon>
    </lineage>
</organism>
<evidence type="ECO:0000313" key="1">
    <source>
        <dbReference type="EMBL" id="QEL10132.1"/>
    </source>
</evidence>
<accession>A0A5C0ZUR1</accession>
<dbReference type="Proteomes" id="UP000322553">
    <property type="component" value="Chromosome"/>
</dbReference>
<protein>
    <recommendedName>
        <fullName evidence="3">DUF1499 domain-containing protein</fullName>
    </recommendedName>
</protein>
<sequence length="137" mass="14885">MRRRPILPGGWRSWRLWPLLVMIAWLCGCATASMPAEPRVEPFQASARQVLAATQATLAERGFVILYGDQTLGRLTAEYPGRPALTLDARVIDEATGSRLSVTGRRGSQGLAPPELDNLMTAIHERLGEGIFSSPGS</sequence>
<gene>
    <name evidence="1" type="ORF">FY550_02620</name>
</gene>
<dbReference type="EMBL" id="CP043420">
    <property type="protein sequence ID" value="QEL10132.1"/>
    <property type="molecule type" value="Genomic_DNA"/>
</dbReference>
<name>A0A5C0ZUR1_9GAMM</name>
<dbReference type="AlphaFoldDB" id="A0A5C0ZUR1"/>
<dbReference type="PROSITE" id="PS51257">
    <property type="entry name" value="PROKAR_LIPOPROTEIN"/>
    <property type="match status" value="1"/>
</dbReference>
<dbReference type="OrthoDB" id="6184055at2"/>
<keyword evidence="2" id="KW-1185">Reference proteome</keyword>
<evidence type="ECO:0008006" key="3">
    <source>
        <dbReference type="Google" id="ProtNLM"/>
    </source>
</evidence>
<reference evidence="1 2" key="1">
    <citation type="submission" date="2019-08" db="EMBL/GenBank/DDBJ databases">
        <title>Complete genome sequence of Kushneria sp. YCWA18, a halophilic phosphate-solubilizing bacterium isolated from Daqiao saltern in China.</title>
        <authorList>
            <person name="Du G.-X."/>
            <person name="Qu L.-Y."/>
        </authorList>
    </citation>
    <scope>NUCLEOTIDE SEQUENCE [LARGE SCALE GENOMIC DNA]</scope>
    <source>
        <strain evidence="1 2">YCWA18</strain>
    </source>
</reference>
<evidence type="ECO:0000313" key="2">
    <source>
        <dbReference type="Proteomes" id="UP000322553"/>
    </source>
</evidence>
<dbReference type="KEGG" id="kuy:FY550_02620"/>
<dbReference type="RefSeq" id="WP_139148769.1">
    <property type="nucleotide sequence ID" value="NZ_CP043420.1"/>
</dbReference>
<proteinExistence type="predicted"/>